<evidence type="ECO:0000313" key="3">
    <source>
        <dbReference type="EMBL" id="ALO17474.1"/>
    </source>
</evidence>
<dbReference type="PANTHER" id="PTHR12147:SF26">
    <property type="entry name" value="PEPTIDASE M28 DOMAIN-CONTAINING PROTEIN"/>
    <property type="match status" value="1"/>
</dbReference>
<dbReference type="KEGG" id="blq:L21SP5_03882"/>
<dbReference type="STRING" id="1307839.L21SP5_03882"/>
<dbReference type="AlphaFoldDB" id="A0A0S2I5B9"/>
<evidence type="ECO:0000259" key="2">
    <source>
        <dbReference type="Pfam" id="PF04389"/>
    </source>
</evidence>
<dbReference type="EMBL" id="CP013118">
    <property type="protein sequence ID" value="ALO17474.1"/>
    <property type="molecule type" value="Genomic_DNA"/>
</dbReference>
<dbReference type="Pfam" id="PF04389">
    <property type="entry name" value="Peptidase_M28"/>
    <property type="match status" value="1"/>
</dbReference>
<accession>A0A0S2I5B9</accession>
<feature type="signal peptide" evidence="1">
    <location>
        <begin position="1"/>
        <end position="23"/>
    </location>
</feature>
<dbReference type="GO" id="GO:0008235">
    <property type="term" value="F:metalloexopeptidase activity"/>
    <property type="evidence" value="ECO:0007669"/>
    <property type="project" value="InterPro"/>
</dbReference>
<feature type="domain" description="Peptidase M28" evidence="2">
    <location>
        <begin position="228"/>
        <end position="424"/>
    </location>
</feature>
<dbReference type="GO" id="GO:0004177">
    <property type="term" value="F:aminopeptidase activity"/>
    <property type="evidence" value="ECO:0007669"/>
    <property type="project" value="UniProtKB-KW"/>
</dbReference>
<gene>
    <name evidence="3" type="primary">ywaD_3</name>
    <name evidence="3" type="ORF">L21SP5_03882</name>
</gene>
<dbReference type="InterPro" id="IPR045175">
    <property type="entry name" value="M28_fam"/>
</dbReference>
<name>A0A0S2I5B9_9BACT</name>
<keyword evidence="4" id="KW-1185">Reference proteome</keyword>
<reference evidence="3 4" key="1">
    <citation type="submission" date="2015-11" db="EMBL/GenBank/DDBJ databases">
        <title>Description and complete genome sequence of a novel strain predominating in hypersaline microbial mats and representing a new family of the Bacteriodetes phylum.</title>
        <authorList>
            <person name="Spring S."/>
            <person name="Bunk B."/>
            <person name="Sproer C."/>
            <person name="Klenk H.-P."/>
        </authorList>
    </citation>
    <scope>NUCLEOTIDE SEQUENCE [LARGE SCALE GENOMIC DNA]</scope>
    <source>
        <strain evidence="3 4">L21-Spi-D4</strain>
    </source>
</reference>
<dbReference type="PANTHER" id="PTHR12147">
    <property type="entry name" value="METALLOPEPTIDASE M28 FAMILY MEMBER"/>
    <property type="match status" value="1"/>
</dbReference>
<evidence type="ECO:0000313" key="4">
    <source>
        <dbReference type="Proteomes" id="UP000064893"/>
    </source>
</evidence>
<dbReference type="EC" id="3.4.11.6" evidence="3"/>
<keyword evidence="3" id="KW-0031">Aminopeptidase</keyword>
<dbReference type="Proteomes" id="UP000064893">
    <property type="component" value="Chromosome"/>
</dbReference>
<dbReference type="RefSeq" id="WP_057954735.1">
    <property type="nucleotide sequence ID" value="NZ_CP013118.1"/>
</dbReference>
<keyword evidence="1" id="KW-0732">Signal</keyword>
<feature type="chain" id="PRO_5006599637" evidence="1">
    <location>
        <begin position="24"/>
        <end position="435"/>
    </location>
</feature>
<keyword evidence="3" id="KW-0378">Hydrolase</keyword>
<keyword evidence="3" id="KW-0645">Protease</keyword>
<sequence precursor="true">MKNLKSMLPFLFLFLLYFGSTQAQNVDRVKSIVKELSSKKYHGRCYTHRGAEKAGKYIQSEFEKSGLQPVNGKWEQPFSFDLNQIIKVKLKIDGQKLIPGADYVVRRNSPVIKGNWDLTMIEAQHLKNPEKMASLIEKIDLENQFMVVDLDDLRKNREMYDSAAKILFGSAADKFILLQEDAIKDYVVYGRKKSEKVVISIRKQAFNKSAKKLELRLKTEFNNITTNNVMGMLQGKAEHDSIIIVCGHYDHLGEMGPKAFYPGADDNASSIAAMIELAHFLNAQKTKPEKSILFVGFSGEEAGLIGSKYFTENLPIADSRISYVINMDMIGFGKAGLQVWNGKNEPRLVKQLKTINNHGQLVDTLVIKENTPNSDHYYFTEHDIPAIFLSTGLAPSKHYHTVYDTFDNTDFGRMKEIIQLVAGLVNADQKLSVKK</sequence>
<protein>
    <submittedName>
        <fullName evidence="3">Arginyl aminopeptidase</fullName>
        <ecNumber evidence="3">3.4.11.6</ecNumber>
    </submittedName>
</protein>
<dbReference type="SUPFAM" id="SSF53187">
    <property type="entry name" value="Zn-dependent exopeptidases"/>
    <property type="match status" value="1"/>
</dbReference>
<evidence type="ECO:0000256" key="1">
    <source>
        <dbReference type="SAM" id="SignalP"/>
    </source>
</evidence>
<dbReference type="Gene3D" id="3.40.630.10">
    <property type="entry name" value="Zn peptidases"/>
    <property type="match status" value="1"/>
</dbReference>
<dbReference type="InterPro" id="IPR007484">
    <property type="entry name" value="Peptidase_M28"/>
</dbReference>
<organism evidence="3 4">
    <name type="scientific">Salinivirga cyanobacteriivorans</name>
    <dbReference type="NCBI Taxonomy" id="1307839"/>
    <lineage>
        <taxon>Bacteria</taxon>
        <taxon>Pseudomonadati</taxon>
        <taxon>Bacteroidota</taxon>
        <taxon>Bacteroidia</taxon>
        <taxon>Bacteroidales</taxon>
        <taxon>Salinivirgaceae</taxon>
        <taxon>Salinivirga</taxon>
    </lineage>
</organism>
<proteinExistence type="predicted"/>
<dbReference type="GO" id="GO:0006508">
    <property type="term" value="P:proteolysis"/>
    <property type="evidence" value="ECO:0007669"/>
    <property type="project" value="InterPro"/>
</dbReference>
<dbReference type="OrthoDB" id="9764939at2"/>